<organism evidence="1 2">
    <name type="scientific">Hungatella hathewayi</name>
    <dbReference type="NCBI Taxonomy" id="154046"/>
    <lineage>
        <taxon>Bacteria</taxon>
        <taxon>Bacillati</taxon>
        <taxon>Bacillota</taxon>
        <taxon>Clostridia</taxon>
        <taxon>Lachnospirales</taxon>
        <taxon>Lachnospiraceae</taxon>
        <taxon>Hungatella</taxon>
    </lineage>
</organism>
<accession>A0A174KRD3</accession>
<protein>
    <submittedName>
        <fullName evidence="1">Uncharacterized protein</fullName>
    </submittedName>
</protein>
<evidence type="ECO:0000313" key="1">
    <source>
        <dbReference type="EMBL" id="CUP14542.1"/>
    </source>
</evidence>
<dbReference type="EMBL" id="CYZE01000019">
    <property type="protein sequence ID" value="CUP14542.1"/>
    <property type="molecule type" value="Genomic_DNA"/>
</dbReference>
<proteinExistence type="predicted"/>
<reference evidence="1 2" key="1">
    <citation type="submission" date="2015-09" db="EMBL/GenBank/DDBJ databases">
        <authorList>
            <consortium name="Pathogen Informatics"/>
        </authorList>
    </citation>
    <scope>NUCLEOTIDE SEQUENCE [LARGE SCALE GENOMIC DNA]</scope>
    <source>
        <strain evidence="1 2">2789STDY5608850</strain>
    </source>
</reference>
<dbReference type="RefSeq" id="WP_055659450.1">
    <property type="nucleotide sequence ID" value="NZ_CABIXC010000019.1"/>
</dbReference>
<name>A0A174KRD3_9FIRM</name>
<dbReference type="Proteomes" id="UP000095651">
    <property type="component" value="Unassembled WGS sequence"/>
</dbReference>
<sequence>MARQSVNKEEKQHEAVKYTKVQLISAARYRNKQDQIDALLDSDKKYTIAEVDEVIEKYMKGKVE</sequence>
<evidence type="ECO:0000313" key="2">
    <source>
        <dbReference type="Proteomes" id="UP000095651"/>
    </source>
</evidence>
<gene>
    <name evidence="1" type="ORF">ERS852407_05106</name>
</gene>
<dbReference type="AlphaFoldDB" id="A0A174KRD3"/>